<dbReference type="AlphaFoldDB" id="A0A8J2SM33"/>
<dbReference type="PRINTS" id="PR00153">
    <property type="entry name" value="CSAPPISMRASE"/>
</dbReference>
<keyword evidence="4 6" id="KW-0697">Rotamase</keyword>
<dbReference type="PROSITE" id="PS00170">
    <property type="entry name" value="CSA_PPIASE_1"/>
    <property type="match status" value="1"/>
</dbReference>
<keyword evidence="9" id="KW-1185">Reference proteome</keyword>
<dbReference type="InterPro" id="IPR024936">
    <property type="entry name" value="Cyclophilin-type_PPIase"/>
</dbReference>
<dbReference type="PIRSF" id="PIRSF001467">
    <property type="entry name" value="Peptidylpro_ismrse"/>
    <property type="match status" value="1"/>
</dbReference>
<accession>A0A8J2SM33</accession>
<evidence type="ECO:0000256" key="5">
    <source>
        <dbReference type="ARBA" id="ARBA00023235"/>
    </source>
</evidence>
<protein>
    <recommendedName>
        <fullName evidence="6">Peptidyl-prolyl cis-trans isomerase</fullName>
        <shortName evidence="6">PPIase</shortName>
        <ecNumber evidence="6">5.2.1.8</ecNumber>
    </recommendedName>
</protein>
<organism evidence="8 9">
    <name type="scientific">Pelagomonas calceolata</name>
    <dbReference type="NCBI Taxonomy" id="35677"/>
    <lineage>
        <taxon>Eukaryota</taxon>
        <taxon>Sar</taxon>
        <taxon>Stramenopiles</taxon>
        <taxon>Ochrophyta</taxon>
        <taxon>Pelagophyceae</taxon>
        <taxon>Pelagomonadales</taxon>
        <taxon>Pelagomonadaceae</taxon>
        <taxon>Pelagomonas</taxon>
    </lineage>
</organism>
<dbReference type="PANTHER" id="PTHR45625">
    <property type="entry name" value="PEPTIDYL-PROLYL CIS-TRANS ISOMERASE-RELATED"/>
    <property type="match status" value="1"/>
</dbReference>
<keyword evidence="5 6" id="KW-0413">Isomerase</keyword>
<dbReference type="PANTHER" id="PTHR45625:SF4">
    <property type="entry name" value="PEPTIDYLPROLYL ISOMERASE DOMAIN AND WD REPEAT-CONTAINING PROTEIN 1"/>
    <property type="match status" value="1"/>
</dbReference>
<evidence type="ECO:0000313" key="8">
    <source>
        <dbReference type="EMBL" id="CAH0369612.1"/>
    </source>
</evidence>
<comment type="caution">
    <text evidence="8">The sequence shown here is derived from an EMBL/GenBank/DDBJ whole genome shotgun (WGS) entry which is preliminary data.</text>
</comment>
<dbReference type="GO" id="GO:0006457">
    <property type="term" value="P:protein folding"/>
    <property type="evidence" value="ECO:0007669"/>
    <property type="project" value="InterPro"/>
</dbReference>
<evidence type="ECO:0000256" key="6">
    <source>
        <dbReference type="RuleBase" id="RU363019"/>
    </source>
</evidence>
<feature type="domain" description="PPIase cyclophilin-type" evidence="7">
    <location>
        <begin position="10"/>
        <end position="164"/>
    </location>
</feature>
<evidence type="ECO:0000313" key="9">
    <source>
        <dbReference type="Proteomes" id="UP000789595"/>
    </source>
</evidence>
<dbReference type="FunFam" id="2.40.100.10:FF:000003">
    <property type="entry name" value="Peptidylprolyl isomerase domain and WD repeat-containing 1"/>
    <property type="match status" value="1"/>
</dbReference>
<dbReference type="EC" id="5.2.1.8" evidence="6"/>
<evidence type="ECO:0000256" key="3">
    <source>
        <dbReference type="ARBA" id="ARBA00022737"/>
    </source>
</evidence>
<keyword evidence="2" id="KW-0853">WD repeat</keyword>
<comment type="function">
    <text evidence="6">PPIases accelerate the folding of proteins. It catalyzes the cis-trans isomerization of proline imidic peptide bonds in oligopeptides.</text>
</comment>
<name>A0A8J2SM33_9STRA</name>
<dbReference type="Pfam" id="PF00160">
    <property type="entry name" value="Pro_isomerase"/>
    <property type="match status" value="1"/>
</dbReference>
<dbReference type="InterPro" id="IPR020892">
    <property type="entry name" value="Cyclophilin-type_PPIase_CS"/>
</dbReference>
<keyword evidence="3" id="KW-0677">Repeat</keyword>
<dbReference type="GO" id="GO:0071013">
    <property type="term" value="C:catalytic step 2 spliceosome"/>
    <property type="evidence" value="ECO:0007669"/>
    <property type="project" value="TreeGrafter"/>
</dbReference>
<comment type="similarity">
    <text evidence="6">Belongs to the cyclophilin-type PPIase family.</text>
</comment>
<reference evidence="8" key="1">
    <citation type="submission" date="2021-11" db="EMBL/GenBank/DDBJ databases">
        <authorList>
            <consortium name="Genoscope - CEA"/>
            <person name="William W."/>
        </authorList>
    </citation>
    <scope>NUCLEOTIDE SEQUENCE</scope>
</reference>
<comment type="catalytic activity">
    <reaction evidence="1 6">
        <text>[protein]-peptidylproline (omega=180) = [protein]-peptidylproline (omega=0)</text>
        <dbReference type="Rhea" id="RHEA:16237"/>
        <dbReference type="Rhea" id="RHEA-COMP:10747"/>
        <dbReference type="Rhea" id="RHEA-COMP:10748"/>
        <dbReference type="ChEBI" id="CHEBI:83833"/>
        <dbReference type="ChEBI" id="CHEBI:83834"/>
        <dbReference type="EC" id="5.2.1.8"/>
    </reaction>
</comment>
<dbReference type="GO" id="GO:0003755">
    <property type="term" value="F:peptidyl-prolyl cis-trans isomerase activity"/>
    <property type="evidence" value="ECO:0007669"/>
    <property type="project" value="UniProtKB-UniRule"/>
</dbReference>
<evidence type="ECO:0000256" key="1">
    <source>
        <dbReference type="ARBA" id="ARBA00000971"/>
    </source>
</evidence>
<dbReference type="InterPro" id="IPR044666">
    <property type="entry name" value="Cyclophilin_A-like"/>
</dbReference>
<evidence type="ECO:0000256" key="4">
    <source>
        <dbReference type="ARBA" id="ARBA00023110"/>
    </source>
</evidence>
<gene>
    <name evidence="8" type="ORF">PECAL_2P27390</name>
</gene>
<dbReference type="EMBL" id="CAKKNE010000002">
    <property type="protein sequence ID" value="CAH0369612.1"/>
    <property type="molecule type" value="Genomic_DNA"/>
</dbReference>
<sequence length="190" mass="20111">MAAQAEAADAAPYVIFETSLGAFSVELYSQHAPQSCKNFRELARTGYYDSTTFHRVIRGFMAQGGDPTGTGRGGESIYGGKFRDEITRELKHVGAGVLAMANSGPHTNGSQFYITLAPAPWLDGKHSIFGRIASGMGAVRKLGMVPVDANDRPSTTITVRRAYPSMTSDLPLPATTAAIAAGAPMGLLTR</sequence>
<dbReference type="SUPFAM" id="SSF50891">
    <property type="entry name" value="Cyclophilin-like"/>
    <property type="match status" value="1"/>
</dbReference>
<evidence type="ECO:0000259" key="7">
    <source>
        <dbReference type="PROSITE" id="PS50072"/>
    </source>
</evidence>
<dbReference type="InterPro" id="IPR029000">
    <property type="entry name" value="Cyclophilin-like_dom_sf"/>
</dbReference>
<dbReference type="Gene3D" id="2.40.100.10">
    <property type="entry name" value="Cyclophilin-like"/>
    <property type="match status" value="1"/>
</dbReference>
<dbReference type="OrthoDB" id="271386at2759"/>
<proteinExistence type="inferred from homology"/>
<evidence type="ECO:0000256" key="2">
    <source>
        <dbReference type="ARBA" id="ARBA00022574"/>
    </source>
</evidence>
<dbReference type="Proteomes" id="UP000789595">
    <property type="component" value="Unassembled WGS sequence"/>
</dbReference>
<dbReference type="PROSITE" id="PS50072">
    <property type="entry name" value="CSA_PPIASE_2"/>
    <property type="match status" value="1"/>
</dbReference>
<dbReference type="InterPro" id="IPR002130">
    <property type="entry name" value="Cyclophilin-type_PPIase_dom"/>
</dbReference>